<evidence type="ECO:0000313" key="2">
    <source>
        <dbReference type="WBParaSite" id="MBELARI_LOCUS268"/>
    </source>
</evidence>
<protein>
    <submittedName>
        <fullName evidence="2">Uncharacterized protein</fullName>
    </submittedName>
</protein>
<proteinExistence type="predicted"/>
<organism evidence="1 2">
    <name type="scientific">Mesorhabditis belari</name>
    <dbReference type="NCBI Taxonomy" id="2138241"/>
    <lineage>
        <taxon>Eukaryota</taxon>
        <taxon>Metazoa</taxon>
        <taxon>Ecdysozoa</taxon>
        <taxon>Nematoda</taxon>
        <taxon>Chromadorea</taxon>
        <taxon>Rhabditida</taxon>
        <taxon>Rhabditina</taxon>
        <taxon>Rhabditomorpha</taxon>
        <taxon>Rhabditoidea</taxon>
        <taxon>Rhabditidae</taxon>
        <taxon>Mesorhabditinae</taxon>
        <taxon>Mesorhabditis</taxon>
    </lineage>
</organism>
<sequence length="12" mass="1263">MVNALADRCAEA</sequence>
<accession>A0AAF3J886</accession>
<evidence type="ECO:0000313" key="1">
    <source>
        <dbReference type="Proteomes" id="UP000887575"/>
    </source>
</evidence>
<name>A0AAF3J886_9BILA</name>
<keyword evidence="1" id="KW-1185">Reference proteome</keyword>
<dbReference type="WBParaSite" id="MBELARI_LOCUS268">
    <property type="protein sequence ID" value="MBELARI_LOCUS268"/>
    <property type="gene ID" value="MBELARI_LOCUS268"/>
</dbReference>
<reference evidence="2" key="1">
    <citation type="submission" date="2024-02" db="UniProtKB">
        <authorList>
            <consortium name="WormBaseParasite"/>
        </authorList>
    </citation>
    <scope>IDENTIFICATION</scope>
</reference>
<dbReference type="Proteomes" id="UP000887575">
    <property type="component" value="Unassembled WGS sequence"/>
</dbReference>